<dbReference type="Proteomes" id="UP000725002">
    <property type="component" value="Unassembled WGS sequence"/>
</dbReference>
<comment type="caution">
    <text evidence="1">The sequence shown here is derived from an EMBL/GenBank/DDBJ whole genome shotgun (WGS) entry which is preliminary data.</text>
</comment>
<name>A0A940II13_9BACT</name>
<evidence type="ECO:0000313" key="2">
    <source>
        <dbReference type="Proteomes" id="UP000725002"/>
    </source>
</evidence>
<dbReference type="AlphaFoldDB" id="A0A940II13"/>
<dbReference type="InterPro" id="IPR032787">
    <property type="entry name" value="Prok-E2_D"/>
</dbReference>
<reference evidence="1" key="2">
    <citation type="journal article" date="2021" name="PeerJ">
        <title>Extensive microbial diversity within the chicken gut microbiome revealed by metagenomics and culture.</title>
        <authorList>
            <person name="Gilroy R."/>
            <person name="Ravi A."/>
            <person name="Getino M."/>
            <person name="Pursley I."/>
            <person name="Horton D.L."/>
            <person name="Alikhan N.F."/>
            <person name="Baker D."/>
            <person name="Gharbi K."/>
            <person name="Hall N."/>
            <person name="Watson M."/>
            <person name="Adriaenssens E.M."/>
            <person name="Foster-Nyarko E."/>
            <person name="Jarju S."/>
            <person name="Secka A."/>
            <person name="Antonio M."/>
            <person name="Oren A."/>
            <person name="Chaudhuri R.R."/>
            <person name="La Ragione R."/>
            <person name="Hildebrand F."/>
            <person name="Pallen M.J."/>
        </authorList>
    </citation>
    <scope>NUCLEOTIDE SEQUENCE</scope>
    <source>
        <strain evidence="1">G3-8215</strain>
    </source>
</reference>
<dbReference type="EMBL" id="JADILV010000025">
    <property type="protein sequence ID" value="MBO8483280.1"/>
    <property type="molecule type" value="Genomic_DNA"/>
</dbReference>
<sequence>MTQTNQLTREITKVLIPRAALIAYSTSVQFNDESSRQYFLEVRDIGPDGIMREGRPVTVEFMNALVRNYSESYTAGIPHGIIPSRLLFCNPTTGTEKYVWYSPPGKRVMFFVRDLGIENGEYNVPGIVYEAEMDALNVYAYKGDKPDYDTELYAAPFFNVTGESVCLGSARIRKPDDITYAGLLEYWEKRFWMTEFSHLGSLGNPTKSNLVLVTKASKDRPFDLDELKPLDKLKLKDILK</sequence>
<reference evidence="1" key="1">
    <citation type="submission" date="2020-10" db="EMBL/GenBank/DDBJ databases">
        <authorList>
            <person name="Gilroy R."/>
        </authorList>
    </citation>
    <scope>NUCLEOTIDE SEQUENCE</scope>
    <source>
        <strain evidence="1">G3-8215</strain>
    </source>
</reference>
<organism evidence="1 2">
    <name type="scientific">Candidatus Cryptobacteroides avicola</name>
    <dbReference type="NCBI Taxonomy" id="2840757"/>
    <lineage>
        <taxon>Bacteria</taxon>
        <taxon>Pseudomonadati</taxon>
        <taxon>Bacteroidota</taxon>
        <taxon>Bacteroidia</taxon>
        <taxon>Bacteroidales</taxon>
        <taxon>Candidatus Cryptobacteroides</taxon>
    </lineage>
</organism>
<gene>
    <name evidence="1" type="ORF">IAB75_04100</name>
</gene>
<dbReference type="Pfam" id="PF14460">
    <property type="entry name" value="Prok-E2_D"/>
    <property type="match status" value="1"/>
</dbReference>
<accession>A0A940II13</accession>
<proteinExistence type="predicted"/>
<evidence type="ECO:0000313" key="1">
    <source>
        <dbReference type="EMBL" id="MBO8483280.1"/>
    </source>
</evidence>
<protein>
    <submittedName>
        <fullName evidence="1">PRTRC system protein B</fullName>
    </submittedName>
</protein>